<sequence length="312" mass="35964">MRIFLFLISVLLLYPTALCAQRLPGGVLKAAMGKTVSQKMLKPLSNASIEALVARGNSQLVIQRALGVAWQRQDPVVNVLQDGAVHNELLRQWWKKASVYKYRWEEGNMLGLNSWLIVLAHRIREGIKLSPPTLRILEEQIALAQEEAEKEFKKQYKYIAMPPNYQDTPAFLKLLGESVAYRLDTNFLPTLVAADRVRLLQVLMHGMFSGPVDWRELHTAVLFREIRDCLHVCARQMKQIEFYGPMKAAMRDIARKTAQEAAENSIISLVKLREMFIEDLQEYAPHFEKDEQMKNDWALLVKFFQDKQNARP</sequence>
<dbReference type="EMBL" id="NFJD01000003">
    <property type="protein sequence ID" value="OUO56473.1"/>
    <property type="molecule type" value="Genomic_DNA"/>
</dbReference>
<organism evidence="1 2">
    <name type="scientific">Candidatus Avelusimicrobium gallicola</name>
    <dbReference type="NCBI Taxonomy" id="2562704"/>
    <lineage>
        <taxon>Bacteria</taxon>
        <taxon>Pseudomonadati</taxon>
        <taxon>Elusimicrobiota</taxon>
        <taxon>Elusimicrobia</taxon>
        <taxon>Elusimicrobiales</taxon>
        <taxon>Elusimicrobiaceae</taxon>
        <taxon>Candidatus Avelusimicrobium</taxon>
    </lineage>
</organism>
<dbReference type="RefSeq" id="WP_087288418.1">
    <property type="nucleotide sequence ID" value="NZ_NFJD01000003.1"/>
</dbReference>
<comment type="caution">
    <text evidence="1">The sequence shown here is derived from an EMBL/GenBank/DDBJ whole genome shotgun (WGS) entry which is preliminary data.</text>
</comment>
<reference evidence="2" key="1">
    <citation type="submission" date="2017-04" db="EMBL/GenBank/DDBJ databases">
        <title>Function of individual gut microbiota members based on whole genome sequencing of pure cultures obtained from chicken caecum.</title>
        <authorList>
            <person name="Medvecky M."/>
            <person name="Cejkova D."/>
            <person name="Polansky O."/>
            <person name="Karasova D."/>
            <person name="Kubasova T."/>
            <person name="Cizek A."/>
            <person name="Rychlik I."/>
        </authorList>
    </citation>
    <scope>NUCLEOTIDE SEQUENCE [LARGE SCALE GENOMIC DNA]</scope>
    <source>
        <strain evidence="2">An273</strain>
    </source>
</reference>
<gene>
    <name evidence="1" type="ORF">B5F75_04575</name>
</gene>
<dbReference type="Proteomes" id="UP000196368">
    <property type="component" value="Unassembled WGS sequence"/>
</dbReference>
<dbReference type="AlphaFoldDB" id="A0A1Y4DBE8"/>
<accession>A0A1Y4DBE8</accession>
<proteinExistence type="predicted"/>
<evidence type="ECO:0000313" key="1">
    <source>
        <dbReference type="EMBL" id="OUO56473.1"/>
    </source>
</evidence>
<evidence type="ECO:0000313" key="2">
    <source>
        <dbReference type="Proteomes" id="UP000196368"/>
    </source>
</evidence>
<protein>
    <submittedName>
        <fullName evidence="1">Uncharacterized protein</fullName>
    </submittedName>
</protein>
<keyword evidence="2" id="KW-1185">Reference proteome</keyword>
<name>A0A1Y4DBE8_9BACT</name>